<dbReference type="EMBL" id="BARS01037192">
    <property type="protein sequence ID" value="GAG23538.1"/>
    <property type="molecule type" value="Genomic_DNA"/>
</dbReference>
<protein>
    <submittedName>
        <fullName evidence="1">Uncharacterized protein</fullName>
    </submittedName>
</protein>
<gene>
    <name evidence="1" type="ORF">S01H1_57058</name>
</gene>
<sequence>MLVFALRGNRECLTTISDSLSLSIRGCCLTADRGMPHLSQ</sequence>
<organism evidence="1">
    <name type="scientific">marine sediment metagenome</name>
    <dbReference type="NCBI Taxonomy" id="412755"/>
    <lineage>
        <taxon>unclassified sequences</taxon>
        <taxon>metagenomes</taxon>
        <taxon>ecological metagenomes</taxon>
    </lineage>
</organism>
<proteinExistence type="predicted"/>
<comment type="caution">
    <text evidence="1">The sequence shown here is derived from an EMBL/GenBank/DDBJ whole genome shotgun (WGS) entry which is preliminary data.</text>
</comment>
<name>X0WG97_9ZZZZ</name>
<reference evidence="1" key="1">
    <citation type="journal article" date="2014" name="Front. Microbiol.">
        <title>High frequency of phylogenetically diverse reductive dehalogenase-homologous genes in deep subseafloor sedimentary metagenomes.</title>
        <authorList>
            <person name="Kawai M."/>
            <person name="Futagami T."/>
            <person name="Toyoda A."/>
            <person name="Takaki Y."/>
            <person name="Nishi S."/>
            <person name="Hori S."/>
            <person name="Arai W."/>
            <person name="Tsubouchi T."/>
            <person name="Morono Y."/>
            <person name="Uchiyama I."/>
            <person name="Ito T."/>
            <person name="Fujiyama A."/>
            <person name="Inagaki F."/>
            <person name="Takami H."/>
        </authorList>
    </citation>
    <scope>NUCLEOTIDE SEQUENCE</scope>
    <source>
        <strain evidence="1">Expedition CK06-06</strain>
    </source>
</reference>
<dbReference type="AlphaFoldDB" id="X0WG97"/>
<accession>X0WG97</accession>
<evidence type="ECO:0000313" key="1">
    <source>
        <dbReference type="EMBL" id="GAG23538.1"/>
    </source>
</evidence>
<feature type="non-terminal residue" evidence="1">
    <location>
        <position position="40"/>
    </location>
</feature>